<accession>A0ABY4EER1</accession>
<evidence type="ECO:0000313" key="1">
    <source>
        <dbReference type="EMBL" id="UOQ42952.1"/>
    </source>
</evidence>
<organism evidence="1 2">
    <name type="scientific">Halobacillus salinarum</name>
    <dbReference type="NCBI Taxonomy" id="2932257"/>
    <lineage>
        <taxon>Bacteria</taxon>
        <taxon>Bacillati</taxon>
        <taxon>Bacillota</taxon>
        <taxon>Bacilli</taxon>
        <taxon>Bacillales</taxon>
        <taxon>Bacillaceae</taxon>
        <taxon>Halobacillus</taxon>
    </lineage>
</organism>
<name>A0ABY4EER1_9BACI</name>
<gene>
    <name evidence="1" type="ORF">MUN89_13420</name>
</gene>
<sequence length="105" mass="12765">MAFGINRNELRSWKTKVKRGEIAFLTHFWLDDRFPGCDSVTKVGCSDLQKLAEWGNSYGLDPKWIHRDDHYPHFDLFGDRQLRILRKESQWNQIERFQLEEKRRR</sequence>
<dbReference type="RefSeq" id="WP_244708312.1">
    <property type="nucleotide sequence ID" value="NZ_CP095073.1"/>
</dbReference>
<protein>
    <recommendedName>
        <fullName evidence="3">YneQ</fullName>
    </recommendedName>
</protein>
<dbReference type="Proteomes" id="UP000831787">
    <property type="component" value="Chromosome"/>
</dbReference>
<keyword evidence="2" id="KW-1185">Reference proteome</keyword>
<evidence type="ECO:0000313" key="2">
    <source>
        <dbReference type="Proteomes" id="UP000831787"/>
    </source>
</evidence>
<reference evidence="1 2" key="1">
    <citation type="submission" date="2022-04" db="EMBL/GenBank/DDBJ databases">
        <title>Halobacillus sp. isolated from saltern.</title>
        <authorList>
            <person name="Won M."/>
            <person name="Lee C.-M."/>
            <person name="Woen H.-Y."/>
            <person name="Kwon S.-W."/>
        </authorList>
    </citation>
    <scope>NUCLEOTIDE SEQUENCE [LARGE SCALE GENOMIC DNA]</scope>
    <source>
        <strain evidence="1 2">SSBR10-3</strain>
    </source>
</reference>
<dbReference type="EMBL" id="CP095073">
    <property type="protein sequence ID" value="UOQ42952.1"/>
    <property type="molecule type" value="Genomic_DNA"/>
</dbReference>
<proteinExistence type="predicted"/>
<evidence type="ECO:0008006" key="3">
    <source>
        <dbReference type="Google" id="ProtNLM"/>
    </source>
</evidence>